<evidence type="ECO:0000313" key="2">
    <source>
        <dbReference type="Proteomes" id="UP000177507"/>
    </source>
</evidence>
<name>A0A1F8EUJ2_9BACT</name>
<dbReference type="AlphaFoldDB" id="A0A1F8EUJ2"/>
<accession>A0A1F8EUJ2</accession>
<dbReference type="EMBL" id="MGJI01000019">
    <property type="protein sequence ID" value="OGN04542.1"/>
    <property type="molecule type" value="Genomic_DNA"/>
</dbReference>
<gene>
    <name evidence="1" type="ORF">A2831_00780</name>
</gene>
<proteinExistence type="predicted"/>
<sequence length="133" mass="15662">MGVREAWGYKYWQLGGTKNCLFRGIISNWLEFVFYLKHKHPFLIPTYFSLFGLVNIQPAREKAPITMNQLWVTLHKMTNGAVEKDDHVFAGRTNFCNDNGKLRMMDYGSRKTQEVLLEWADKIYSEFQFPQTT</sequence>
<protein>
    <submittedName>
        <fullName evidence="1">Uncharacterized protein</fullName>
    </submittedName>
</protein>
<reference evidence="1 2" key="1">
    <citation type="journal article" date="2016" name="Nat. Commun.">
        <title>Thousands of microbial genomes shed light on interconnected biogeochemical processes in an aquifer system.</title>
        <authorList>
            <person name="Anantharaman K."/>
            <person name="Brown C.T."/>
            <person name="Hug L.A."/>
            <person name="Sharon I."/>
            <person name="Castelle C.J."/>
            <person name="Probst A.J."/>
            <person name="Thomas B.C."/>
            <person name="Singh A."/>
            <person name="Wilkins M.J."/>
            <person name="Karaoz U."/>
            <person name="Brodie E.L."/>
            <person name="Williams K.H."/>
            <person name="Hubbard S.S."/>
            <person name="Banfield J.F."/>
        </authorList>
    </citation>
    <scope>NUCLEOTIDE SEQUENCE [LARGE SCALE GENOMIC DNA]</scope>
</reference>
<organism evidence="1 2">
    <name type="scientific">Candidatus Yanofskybacteria bacterium RIFCSPHIGHO2_01_FULL_44_17</name>
    <dbReference type="NCBI Taxonomy" id="1802668"/>
    <lineage>
        <taxon>Bacteria</taxon>
        <taxon>Candidatus Yanofskyibacteriota</taxon>
    </lineage>
</organism>
<evidence type="ECO:0000313" key="1">
    <source>
        <dbReference type="EMBL" id="OGN04542.1"/>
    </source>
</evidence>
<dbReference type="Proteomes" id="UP000177507">
    <property type="component" value="Unassembled WGS sequence"/>
</dbReference>
<dbReference type="STRING" id="1802668.A2831_00780"/>
<comment type="caution">
    <text evidence="1">The sequence shown here is derived from an EMBL/GenBank/DDBJ whole genome shotgun (WGS) entry which is preliminary data.</text>
</comment>